<dbReference type="InterPro" id="IPR050490">
    <property type="entry name" value="Bact_solute-bd_prot1"/>
</dbReference>
<dbReference type="EMBL" id="BDQX01000171">
    <property type="protein sequence ID" value="GBG08500.1"/>
    <property type="molecule type" value="Genomic_DNA"/>
</dbReference>
<dbReference type="RefSeq" id="WP_181376636.1">
    <property type="nucleotide sequence ID" value="NZ_BDQX01000171.1"/>
</dbReference>
<dbReference type="Gene3D" id="3.40.190.10">
    <property type="entry name" value="Periplasmic binding protein-like II"/>
    <property type="match status" value="3"/>
</dbReference>
<feature type="signal peptide" evidence="2">
    <location>
        <begin position="1"/>
        <end position="22"/>
    </location>
</feature>
<dbReference type="PROSITE" id="PS51257">
    <property type="entry name" value="PROKAR_LIPOPROTEIN"/>
    <property type="match status" value="1"/>
</dbReference>
<comment type="caution">
    <text evidence="3">The sequence shown here is derived from an EMBL/GenBank/DDBJ whole genome shotgun (WGS) entry which is preliminary data.</text>
</comment>
<reference evidence="3 4" key="1">
    <citation type="submission" date="2017-08" db="EMBL/GenBank/DDBJ databases">
        <title>Substantial Increase in Enzyme Production by Combined Drug-Resistance Mutations in Paenibacillus agaridevorans.</title>
        <authorList>
            <person name="Tanaka Y."/>
            <person name="Funane K."/>
            <person name="Hosaka T."/>
            <person name="Shiwa Y."/>
            <person name="Fujita N."/>
            <person name="Miyazaki T."/>
            <person name="Yoshikawa H."/>
            <person name="Murakami K."/>
            <person name="Kasahara K."/>
            <person name="Inaoka T."/>
            <person name="Hiraga Y."/>
            <person name="Ochi K."/>
        </authorList>
    </citation>
    <scope>NUCLEOTIDE SEQUENCE [LARGE SCALE GENOMIC DNA]</scope>
    <source>
        <strain evidence="3 4">T-3040</strain>
    </source>
</reference>
<proteinExistence type="predicted"/>
<keyword evidence="4" id="KW-1185">Reference proteome</keyword>
<name>A0A2R5EP83_9BACL</name>
<gene>
    <name evidence="3" type="ORF">PAT3040_03086</name>
</gene>
<evidence type="ECO:0000256" key="1">
    <source>
        <dbReference type="SAM" id="MobiDB-lite"/>
    </source>
</evidence>
<accession>A0A2R5EP83</accession>
<feature type="chain" id="PRO_5039584449" evidence="2">
    <location>
        <begin position="23"/>
        <end position="565"/>
    </location>
</feature>
<evidence type="ECO:0000313" key="3">
    <source>
        <dbReference type="EMBL" id="GBG08500.1"/>
    </source>
</evidence>
<evidence type="ECO:0000313" key="4">
    <source>
        <dbReference type="Proteomes" id="UP000245202"/>
    </source>
</evidence>
<dbReference type="CDD" id="cd13580">
    <property type="entry name" value="PBP2_AlgQ_like_1"/>
    <property type="match status" value="1"/>
</dbReference>
<evidence type="ECO:0000256" key="2">
    <source>
        <dbReference type="SAM" id="SignalP"/>
    </source>
</evidence>
<dbReference type="AlphaFoldDB" id="A0A2R5EP83"/>
<dbReference type="Proteomes" id="UP000245202">
    <property type="component" value="Unassembled WGS sequence"/>
</dbReference>
<dbReference type="SUPFAM" id="SSF53850">
    <property type="entry name" value="Periplasmic binding protein-like II"/>
    <property type="match status" value="1"/>
</dbReference>
<sequence length="565" mass="62495">MFGKKGWMPLLAVVLASSLLSACSDNNGGNEGKKPVVTGGNESPTGEQGDGNPFGKFDPPLTVKSVLSTEGWATFPEGETWDNDNRWTKLYREALGINLKWDWMVDSTQYENKMNVSIASGDIPDIMRVTKKQLTQLVEADMVEDLTGVFDQYAMPYLKEQVQDALASAQKMATYDGKLMAIPHYGGDPRDSLVTLYIRADWLKKLNLKEPTTIDELVQVAEAFVKQDPDENGKADTLGLGILSATMGGGAMGGFLNGYHAYPDIWIENGNEGLIYGSTTPEMKSALGKLQQMYKDGLIDREFGTKDYNRLKEDVVSGKLGMFYGTISESALIAADLIKNDPDASWKALPLPSVDGNPAKPNVGVTVGGFYVVKKGFSNPEAAVKMMNLFLQKVYGEDKEGTNNDLQVYAWAENAKYAMHVLSPVQGYIKDYNYNLVRDALAAGDPSGLNEALKKTYDVVSGTDGSDPDTWQQWWIHQPEVSPFEIRVKYQEQPDGVVIDKYFGGATKTMEEKMSTLLTMQNETFVKIIMGAAPIDEFDNYVSNWKKLGGDQITQEVNEWYEANR</sequence>
<protein>
    <submittedName>
        <fullName evidence="3">ABC transporter substrate-binding protein</fullName>
    </submittedName>
</protein>
<dbReference type="PANTHER" id="PTHR43649:SF12">
    <property type="entry name" value="DIACETYLCHITOBIOSE BINDING PROTEIN DASA"/>
    <property type="match status" value="1"/>
</dbReference>
<keyword evidence="2" id="KW-0732">Signal</keyword>
<organism evidence="3 4">
    <name type="scientific">Paenibacillus agaridevorans</name>
    <dbReference type="NCBI Taxonomy" id="171404"/>
    <lineage>
        <taxon>Bacteria</taxon>
        <taxon>Bacillati</taxon>
        <taxon>Bacillota</taxon>
        <taxon>Bacilli</taxon>
        <taxon>Bacillales</taxon>
        <taxon>Paenibacillaceae</taxon>
        <taxon>Paenibacillus</taxon>
    </lineage>
</organism>
<feature type="region of interest" description="Disordered" evidence="1">
    <location>
        <begin position="25"/>
        <end position="56"/>
    </location>
</feature>
<dbReference type="PANTHER" id="PTHR43649">
    <property type="entry name" value="ARABINOSE-BINDING PROTEIN-RELATED"/>
    <property type="match status" value="1"/>
</dbReference>